<comment type="subcellular location">
    <subcellularLocation>
        <location evidence="1">Membrane</location>
        <topology evidence="1">Multi-pass membrane protein</topology>
    </subcellularLocation>
</comment>
<protein>
    <submittedName>
        <fullName evidence="8">Putative membrane transporter</fullName>
    </submittedName>
</protein>
<dbReference type="GO" id="GO:0016020">
    <property type="term" value="C:membrane"/>
    <property type="evidence" value="ECO:0007669"/>
    <property type="project" value="UniProtKB-SubCell"/>
</dbReference>
<evidence type="ECO:0000256" key="6">
    <source>
        <dbReference type="SAM" id="Phobius"/>
    </source>
</evidence>
<dbReference type="PROSITE" id="PS50850">
    <property type="entry name" value="MFS"/>
    <property type="match status" value="1"/>
</dbReference>
<feature type="transmembrane region" description="Helical" evidence="6">
    <location>
        <begin position="81"/>
        <end position="100"/>
    </location>
</feature>
<evidence type="ECO:0000256" key="1">
    <source>
        <dbReference type="ARBA" id="ARBA00004141"/>
    </source>
</evidence>
<dbReference type="GO" id="GO:0022857">
    <property type="term" value="F:transmembrane transporter activity"/>
    <property type="evidence" value="ECO:0007669"/>
    <property type="project" value="InterPro"/>
</dbReference>
<organism evidence="8">
    <name type="scientific">Phakopsora pachyrhizi</name>
    <name type="common">Asian soybean rust disease fungus</name>
    <dbReference type="NCBI Taxonomy" id="170000"/>
    <lineage>
        <taxon>Eukaryota</taxon>
        <taxon>Fungi</taxon>
        <taxon>Dikarya</taxon>
        <taxon>Basidiomycota</taxon>
        <taxon>Pucciniomycotina</taxon>
        <taxon>Pucciniomycetes</taxon>
        <taxon>Pucciniales</taxon>
        <taxon>Phakopsoraceae</taxon>
        <taxon>Phakopsora</taxon>
    </lineage>
</organism>
<proteinExistence type="evidence at transcript level"/>
<dbReference type="InterPro" id="IPR020846">
    <property type="entry name" value="MFS_dom"/>
</dbReference>
<dbReference type="PANTHER" id="PTHR23511">
    <property type="entry name" value="SYNAPTIC VESICLE GLYCOPROTEIN 2"/>
    <property type="match status" value="1"/>
</dbReference>
<sequence>LIGTWMVETRLGRRNTMVVTTLGTGLSILSFLKIGVGVGARISSMIVSLLATIMYAVIYSFTPELFPPSVRGTGYGISSALSRLSGMIAPIVVGRFIAILNIRSVLWISIISFFLSTVLMIKLSLIGTK</sequence>
<evidence type="ECO:0000256" key="4">
    <source>
        <dbReference type="ARBA" id="ARBA00022989"/>
    </source>
</evidence>
<reference evidence="8" key="1">
    <citation type="journal article" date="2012" name="BMC Genomics">
        <title>Gene expression and proteomic analysis of the formation of Phakopsora pachyrhizi appressoria.</title>
        <authorList>
            <person name="Stone C.L."/>
            <person name="McMahon M.B."/>
            <person name="Fortis L.L."/>
            <person name="Nunez A."/>
            <person name="Smythers G.W."/>
            <person name="Luster D.G."/>
            <person name="Frederick R.D."/>
        </authorList>
    </citation>
    <scope>NUCLEOTIDE SEQUENCE</scope>
    <source>
        <strain evidence="8">Taiwan72-1</strain>
    </source>
</reference>
<dbReference type="SUPFAM" id="SSF103473">
    <property type="entry name" value="MFS general substrate transporter"/>
    <property type="match status" value="1"/>
</dbReference>
<keyword evidence="2" id="KW-0813">Transport</keyword>
<accession>I6UWE6</accession>
<feature type="transmembrane region" description="Helical" evidence="6">
    <location>
        <begin position="106"/>
        <end position="125"/>
    </location>
</feature>
<evidence type="ECO:0000256" key="3">
    <source>
        <dbReference type="ARBA" id="ARBA00022692"/>
    </source>
</evidence>
<feature type="transmembrane region" description="Helical" evidence="6">
    <location>
        <begin position="16"/>
        <end position="36"/>
    </location>
</feature>
<feature type="transmembrane region" description="Helical" evidence="6">
    <location>
        <begin position="42"/>
        <end position="61"/>
    </location>
</feature>
<feature type="domain" description="Major facilitator superfamily (MFS) profile" evidence="7">
    <location>
        <begin position="1"/>
        <end position="129"/>
    </location>
</feature>
<evidence type="ECO:0000313" key="8">
    <source>
        <dbReference type="EMBL" id="AFN02865.1"/>
    </source>
</evidence>
<dbReference type="InterPro" id="IPR036259">
    <property type="entry name" value="MFS_trans_sf"/>
</dbReference>
<dbReference type="Pfam" id="PF07690">
    <property type="entry name" value="MFS_1"/>
    <property type="match status" value="1"/>
</dbReference>
<keyword evidence="3 6" id="KW-0812">Transmembrane</keyword>
<keyword evidence="5 6" id="KW-0472">Membrane</keyword>
<dbReference type="PANTHER" id="PTHR23511:SF5">
    <property type="entry name" value="MAJOR FACILITATOR-TYPE TRANSPORTER HXNZ-RELATED"/>
    <property type="match status" value="1"/>
</dbReference>
<evidence type="ECO:0000256" key="2">
    <source>
        <dbReference type="ARBA" id="ARBA00022448"/>
    </source>
</evidence>
<dbReference type="Gene3D" id="1.20.1250.20">
    <property type="entry name" value="MFS general substrate transporter like domains"/>
    <property type="match status" value="1"/>
</dbReference>
<dbReference type="InterPro" id="IPR011701">
    <property type="entry name" value="MFS"/>
</dbReference>
<evidence type="ECO:0000256" key="5">
    <source>
        <dbReference type="ARBA" id="ARBA00023136"/>
    </source>
</evidence>
<dbReference type="AlphaFoldDB" id="I6UWE6"/>
<keyword evidence="4 6" id="KW-1133">Transmembrane helix</keyword>
<evidence type="ECO:0000259" key="7">
    <source>
        <dbReference type="PROSITE" id="PS50850"/>
    </source>
</evidence>
<feature type="non-terminal residue" evidence="8">
    <location>
        <position position="1"/>
    </location>
</feature>
<dbReference type="EMBL" id="JQ083272">
    <property type="protein sequence ID" value="AFN02865.1"/>
    <property type="molecule type" value="mRNA"/>
</dbReference>
<name>I6UWE6_PHAPC</name>